<gene>
    <name evidence="1" type="ORF">VMCG_00449</name>
</gene>
<accession>A0A423X8I7</accession>
<dbReference type="EMBL" id="LKEA01000001">
    <property type="protein sequence ID" value="ROW12275.1"/>
    <property type="molecule type" value="Genomic_DNA"/>
</dbReference>
<organism evidence="1 2">
    <name type="scientific">Cytospora schulzeri</name>
    <dbReference type="NCBI Taxonomy" id="448051"/>
    <lineage>
        <taxon>Eukaryota</taxon>
        <taxon>Fungi</taxon>
        <taxon>Dikarya</taxon>
        <taxon>Ascomycota</taxon>
        <taxon>Pezizomycotina</taxon>
        <taxon>Sordariomycetes</taxon>
        <taxon>Sordariomycetidae</taxon>
        <taxon>Diaporthales</taxon>
        <taxon>Cytosporaceae</taxon>
        <taxon>Cytospora</taxon>
    </lineage>
</organism>
<dbReference type="OrthoDB" id="10252171at2759"/>
<comment type="caution">
    <text evidence="1">The sequence shown here is derived from an EMBL/GenBank/DDBJ whole genome shotgun (WGS) entry which is preliminary data.</text>
</comment>
<dbReference type="Proteomes" id="UP000283895">
    <property type="component" value="Unassembled WGS sequence"/>
</dbReference>
<proteinExistence type="predicted"/>
<sequence length="88" mass="9480">MVGLTLWQCAVASTHVNRLVAFLTLTPVAPMQAPTSKFTAGKMQADIPKMNRSTGNLALLATEKSEKARMRMSFDAGAAAAEYDHLAR</sequence>
<evidence type="ECO:0000313" key="2">
    <source>
        <dbReference type="Proteomes" id="UP000283895"/>
    </source>
</evidence>
<keyword evidence="2" id="KW-1185">Reference proteome</keyword>
<protein>
    <submittedName>
        <fullName evidence="1">Uncharacterized protein</fullName>
    </submittedName>
</protein>
<name>A0A423X8I7_9PEZI</name>
<reference evidence="1 2" key="1">
    <citation type="submission" date="2015-09" db="EMBL/GenBank/DDBJ databases">
        <title>Host preference determinants of Valsa canker pathogens revealed by comparative genomics.</title>
        <authorList>
            <person name="Yin Z."/>
            <person name="Huang L."/>
        </authorList>
    </citation>
    <scope>NUCLEOTIDE SEQUENCE [LARGE SCALE GENOMIC DNA]</scope>
    <source>
        <strain evidence="1 2">03-1</strain>
    </source>
</reference>
<evidence type="ECO:0000313" key="1">
    <source>
        <dbReference type="EMBL" id="ROW12275.1"/>
    </source>
</evidence>
<dbReference type="AlphaFoldDB" id="A0A423X8I7"/>